<dbReference type="Gene3D" id="2.40.50.140">
    <property type="entry name" value="Nucleic acid-binding proteins"/>
    <property type="match status" value="1"/>
</dbReference>
<keyword evidence="3" id="KW-0378">Hydrolase</keyword>
<evidence type="ECO:0000256" key="4">
    <source>
        <dbReference type="ARBA" id="ARBA00022842"/>
    </source>
</evidence>
<dbReference type="InterPro" id="IPR012340">
    <property type="entry name" value="NA-bd_OB-fold"/>
</dbReference>
<dbReference type="STRING" id="690567.1900"/>
<protein>
    <submittedName>
        <fullName evidence="7">Ribonuclease E/G</fullName>
    </submittedName>
</protein>
<dbReference type="OrthoDB" id="9804278at2"/>
<dbReference type="InterPro" id="IPR019307">
    <property type="entry name" value="RNA-bd_AU-1/RNase_E/G"/>
</dbReference>
<organism evidence="7 8">
    <name type="scientific">Syntrophomonas zehnderi OL-4</name>
    <dbReference type="NCBI Taxonomy" id="690567"/>
    <lineage>
        <taxon>Bacteria</taxon>
        <taxon>Bacillati</taxon>
        <taxon>Bacillota</taxon>
        <taxon>Clostridia</taxon>
        <taxon>Eubacteriales</taxon>
        <taxon>Syntrophomonadaceae</taxon>
        <taxon>Syntrophomonas</taxon>
    </lineage>
</organism>
<sequence length="474" mass="54756">MVRDIIAEVYPWESRIAIIEDDRLVEVFWANQEENVGKIYKGKVKDVLPGLSCAFVDIGLSKNAFLYVGDVAVPEHRKGTNIYDYLKSGQDIMVQVKKEAFSEKGARVTGNLTIPGHLLVLLPLQKEISISRKIVGNQKRNYLRNLIEEHKSEDVGVILRTACLEADDAEIKAELDELIQVWHKIKKRYQHNKSPSVIYEDIDVIERTLRDYLDGGIRHVIINNLKLKERFDQFIKNKNTSYDLNIRYVKGDLFEKYGLEKDIRKALRRKVWLKSGGYLIFDETEAMTVIDVNSGKFTGKDNFEETVHRLNLEAAVEIPRQLRLRSIGGIILIDFIDMKDKYNEENVISILRQELEKDKAHTRIMGMSGLGFLEMTRKKSRYGISEIFTDECNACHGRGRTINVFALACELKRKLANLDYLEGEEIICEAHPELLQYITNDEKNLNYIKKKTGKRIKLVAKQEMQLEDYNLHSS</sequence>
<dbReference type="RefSeq" id="WP_046498154.1">
    <property type="nucleotide sequence ID" value="NZ_CGIH01000031.1"/>
</dbReference>
<gene>
    <name evidence="7" type="ORF">1900</name>
</gene>
<dbReference type="PANTHER" id="PTHR30001:SF0">
    <property type="entry name" value="RIBONUCLEASE G"/>
    <property type="match status" value="1"/>
</dbReference>
<dbReference type="GO" id="GO:0006364">
    <property type="term" value="P:rRNA processing"/>
    <property type="evidence" value="ECO:0007669"/>
    <property type="project" value="TreeGrafter"/>
</dbReference>
<keyword evidence="4" id="KW-0460">Magnesium</keyword>
<evidence type="ECO:0000313" key="7">
    <source>
        <dbReference type="EMBL" id="CFX80322.1"/>
    </source>
</evidence>
<dbReference type="CDD" id="cd04453">
    <property type="entry name" value="S1_RNase_E"/>
    <property type="match status" value="1"/>
</dbReference>
<accession>A0A0E4GBA8</accession>
<dbReference type="GO" id="GO:0016787">
    <property type="term" value="F:hydrolase activity"/>
    <property type="evidence" value="ECO:0007669"/>
    <property type="project" value="UniProtKB-KW"/>
</dbReference>
<dbReference type="PANTHER" id="PTHR30001">
    <property type="entry name" value="RIBONUCLEASE"/>
    <property type="match status" value="1"/>
</dbReference>
<dbReference type="Gene3D" id="3.40.1260.20">
    <property type="entry name" value="Ribonuclease E, catalytic domain"/>
    <property type="match status" value="1"/>
</dbReference>
<dbReference type="SUPFAM" id="SSF50249">
    <property type="entry name" value="Nucleic acid-binding proteins"/>
    <property type="match status" value="1"/>
</dbReference>
<proteinExistence type="predicted"/>
<evidence type="ECO:0000256" key="3">
    <source>
        <dbReference type="ARBA" id="ARBA00022801"/>
    </source>
</evidence>
<dbReference type="GO" id="GO:0005737">
    <property type="term" value="C:cytoplasm"/>
    <property type="evidence" value="ECO:0007669"/>
    <property type="project" value="TreeGrafter"/>
</dbReference>
<keyword evidence="2" id="KW-0479">Metal-binding</keyword>
<evidence type="ECO:0000259" key="6">
    <source>
        <dbReference type="PROSITE" id="PS50126"/>
    </source>
</evidence>
<dbReference type="GO" id="GO:0004540">
    <property type="term" value="F:RNA nuclease activity"/>
    <property type="evidence" value="ECO:0007669"/>
    <property type="project" value="InterPro"/>
</dbReference>
<keyword evidence="8" id="KW-1185">Reference proteome</keyword>
<reference evidence="7 8" key="1">
    <citation type="submission" date="2015-03" db="EMBL/GenBank/DDBJ databases">
        <authorList>
            <person name="Murphy D."/>
        </authorList>
    </citation>
    <scope>NUCLEOTIDE SEQUENCE [LARGE SCALE GENOMIC DNA]</scope>
    <source>
        <strain evidence="7 8">OL-4</strain>
    </source>
</reference>
<evidence type="ECO:0000256" key="1">
    <source>
        <dbReference type="ARBA" id="ARBA00001946"/>
    </source>
</evidence>
<evidence type="ECO:0000256" key="2">
    <source>
        <dbReference type="ARBA" id="ARBA00022723"/>
    </source>
</evidence>
<dbReference type="InterPro" id="IPR003029">
    <property type="entry name" value="S1_domain"/>
</dbReference>
<evidence type="ECO:0000256" key="5">
    <source>
        <dbReference type="ARBA" id="ARBA00022884"/>
    </source>
</evidence>
<feature type="domain" description="S1 motif" evidence="6">
    <location>
        <begin position="37"/>
        <end position="96"/>
    </location>
</feature>
<dbReference type="Pfam" id="PF10150">
    <property type="entry name" value="RNase_E_G"/>
    <property type="match status" value="1"/>
</dbReference>
<evidence type="ECO:0000313" key="8">
    <source>
        <dbReference type="Proteomes" id="UP000045545"/>
    </source>
</evidence>
<dbReference type="Proteomes" id="UP000045545">
    <property type="component" value="Unassembled WGS sequence"/>
</dbReference>
<keyword evidence="5" id="KW-0694">RNA-binding</keyword>
<dbReference type="PROSITE" id="PS50126">
    <property type="entry name" value="S1"/>
    <property type="match status" value="1"/>
</dbReference>
<dbReference type="EMBL" id="CGIH01000031">
    <property type="protein sequence ID" value="CFX80322.1"/>
    <property type="molecule type" value="Genomic_DNA"/>
</dbReference>
<dbReference type="NCBIfam" id="TIGR00757">
    <property type="entry name" value="RNaseEG"/>
    <property type="match status" value="1"/>
</dbReference>
<dbReference type="GO" id="GO:0003723">
    <property type="term" value="F:RNA binding"/>
    <property type="evidence" value="ECO:0007669"/>
    <property type="project" value="UniProtKB-KW"/>
</dbReference>
<name>A0A0E4GBA8_9FIRM</name>
<dbReference type="GO" id="GO:0046872">
    <property type="term" value="F:metal ion binding"/>
    <property type="evidence" value="ECO:0007669"/>
    <property type="project" value="UniProtKB-KW"/>
</dbReference>
<comment type="cofactor">
    <cofactor evidence="1">
        <name>Mg(2+)</name>
        <dbReference type="ChEBI" id="CHEBI:18420"/>
    </cofactor>
</comment>
<dbReference type="AlphaFoldDB" id="A0A0E4GBA8"/>
<dbReference type="SMART" id="SM00316">
    <property type="entry name" value="S1"/>
    <property type="match status" value="1"/>
</dbReference>
<dbReference type="InterPro" id="IPR004659">
    <property type="entry name" value="RNase_E/G"/>
</dbReference>